<dbReference type="Gene3D" id="3.90.550.10">
    <property type="entry name" value="Spore Coat Polysaccharide Biosynthesis Protein SpsA, Chain A"/>
    <property type="match status" value="1"/>
</dbReference>
<dbReference type="EMBL" id="CP000384">
    <property type="protein sequence ID" value="ABG06831.1"/>
    <property type="molecule type" value="Genomic_DNA"/>
</dbReference>
<dbReference type="InterPro" id="IPR001173">
    <property type="entry name" value="Glyco_trans_2-like"/>
</dbReference>
<dbReference type="KEGG" id="mmc:Mmcs_0710"/>
<accession>A0A5Q5BF66</accession>
<dbReference type="PANTHER" id="PTHR48090:SF7">
    <property type="entry name" value="RFBJ PROTEIN"/>
    <property type="match status" value="1"/>
</dbReference>
<protein>
    <submittedName>
        <fullName evidence="3">Glycosyl transferase, family 2</fullName>
    </submittedName>
</protein>
<evidence type="ECO:0000259" key="2">
    <source>
        <dbReference type="Pfam" id="PF00535"/>
    </source>
</evidence>
<dbReference type="SUPFAM" id="SSF53448">
    <property type="entry name" value="Nucleotide-diphospho-sugar transferases"/>
    <property type="match status" value="1"/>
</dbReference>
<evidence type="ECO:0000256" key="1">
    <source>
        <dbReference type="ARBA" id="ARBA00006739"/>
    </source>
</evidence>
<gene>
    <name evidence="3" type="ordered locus">Mmcs_0710</name>
</gene>
<dbReference type="GO" id="GO:0016740">
    <property type="term" value="F:transferase activity"/>
    <property type="evidence" value="ECO:0007669"/>
    <property type="project" value="UniProtKB-KW"/>
</dbReference>
<name>A0A5Q5BF66_MYCSS</name>
<dbReference type="PANTHER" id="PTHR48090">
    <property type="entry name" value="UNDECAPRENYL-PHOSPHATE 4-DEOXY-4-FORMAMIDO-L-ARABINOSE TRANSFERASE-RELATED"/>
    <property type="match status" value="1"/>
</dbReference>
<organism evidence="3">
    <name type="scientific">Mycobacterium sp. (strain MCS)</name>
    <dbReference type="NCBI Taxonomy" id="164756"/>
    <lineage>
        <taxon>Bacteria</taxon>
        <taxon>Bacillati</taxon>
        <taxon>Actinomycetota</taxon>
        <taxon>Actinomycetes</taxon>
        <taxon>Mycobacteriales</taxon>
        <taxon>Mycobacteriaceae</taxon>
        <taxon>Mycobacterium</taxon>
    </lineage>
</organism>
<proteinExistence type="inferred from homology"/>
<dbReference type="AlphaFoldDB" id="A0A5Q5BF66"/>
<sequence>MSEIRHCCPRWPPVGVVSLGAMPECPVTVVLPCLDEAESLPAVLAALPDGYRALVVDNNSTDGTAEVARRHGAEVVHEARPGYGAAVHAGVVAAGTPVVAVLDADGSLDPRELPALVAELDRGAHLVVGRRRAVPGLRWPWHARLGTAAVCWRLRRRHGLPVHDIAPMRVARRDDLLALGVRDRRSGYPLELLVRAAAADWRVVEFDVTYGPRTGGRSKVSGSLRGSVVAALDFWRVIE</sequence>
<feature type="domain" description="Glycosyltransferase 2-like" evidence="2">
    <location>
        <begin position="28"/>
        <end position="147"/>
    </location>
</feature>
<comment type="similarity">
    <text evidence="1">Belongs to the glycosyltransferase 2 family.</text>
</comment>
<dbReference type="CDD" id="cd04179">
    <property type="entry name" value="DPM_DPG-synthase_like"/>
    <property type="match status" value="1"/>
</dbReference>
<reference evidence="3" key="1">
    <citation type="submission" date="2006-06" db="EMBL/GenBank/DDBJ databases">
        <title>Complete sequence of chromosome of Mycobacterium sp. MCS.</title>
        <authorList>
            <consortium name="US DOE Joint Genome Institute"/>
            <person name="Copeland A."/>
            <person name="Lucas S."/>
            <person name="Lapidus A."/>
            <person name="Barry K."/>
            <person name="Detter J.C."/>
            <person name="Glavina del Rio T."/>
            <person name="Hammon N."/>
            <person name="Israni S."/>
            <person name="Dalin E."/>
            <person name="Tice H."/>
            <person name="Pitluck S."/>
            <person name="Martinez M."/>
            <person name="Schmutz J."/>
            <person name="Larimer F."/>
            <person name="Land M."/>
            <person name="Hauser L."/>
            <person name="Kyrpides N."/>
            <person name="Kim E."/>
            <person name="Miller C.D."/>
            <person name="Hughes J.E."/>
            <person name="Anderson A.J."/>
            <person name="Sims R.C."/>
            <person name="Richardson P."/>
        </authorList>
    </citation>
    <scope>NUCLEOTIDE SEQUENCE [LARGE SCALE GENOMIC DNA]</scope>
    <source>
        <strain evidence="3">MCS</strain>
    </source>
</reference>
<dbReference type="InterPro" id="IPR050256">
    <property type="entry name" value="Glycosyltransferase_2"/>
</dbReference>
<evidence type="ECO:0000313" key="3">
    <source>
        <dbReference type="EMBL" id="ABG06831.1"/>
    </source>
</evidence>
<dbReference type="InterPro" id="IPR029044">
    <property type="entry name" value="Nucleotide-diphossugar_trans"/>
</dbReference>
<dbReference type="Pfam" id="PF00535">
    <property type="entry name" value="Glycos_transf_2"/>
    <property type="match status" value="1"/>
</dbReference>
<keyword evidence="3" id="KW-0808">Transferase</keyword>